<dbReference type="GO" id="GO:0042709">
    <property type="term" value="C:succinate-CoA ligase complex"/>
    <property type="evidence" value="ECO:0007669"/>
    <property type="project" value="TreeGrafter"/>
</dbReference>
<proteinExistence type="predicted"/>
<sequence>MKIHEYQAKELFRRYAIPVPEGAVAETPSEARAIAAGLGGDLFAVKAQVHAGGRGKGGGVRLAREAEEVGALAGEILSRPLVTPQTGPEGVVVRRVLVERGRPFERQLYLGIVLDRAAERPVLMASAEGGVEIEEI</sequence>
<evidence type="ECO:0000313" key="3">
    <source>
        <dbReference type="EMBL" id="MBM3317564.1"/>
    </source>
</evidence>
<evidence type="ECO:0000256" key="1">
    <source>
        <dbReference type="PROSITE-ProRule" id="PRU00409"/>
    </source>
</evidence>
<feature type="domain" description="ATP-grasp" evidence="2">
    <location>
        <begin position="9"/>
        <end position="55"/>
    </location>
</feature>
<evidence type="ECO:0000259" key="2">
    <source>
        <dbReference type="PROSITE" id="PS50975"/>
    </source>
</evidence>
<dbReference type="PANTHER" id="PTHR11815">
    <property type="entry name" value="SUCCINYL-COA SYNTHETASE BETA CHAIN"/>
    <property type="match status" value="1"/>
</dbReference>
<dbReference type="Proteomes" id="UP000748308">
    <property type="component" value="Unassembled WGS sequence"/>
</dbReference>
<dbReference type="SUPFAM" id="SSF56059">
    <property type="entry name" value="Glutathione synthetase ATP-binding domain-like"/>
    <property type="match status" value="1"/>
</dbReference>
<keyword evidence="3" id="KW-0436">Ligase</keyword>
<dbReference type="InterPro" id="IPR013815">
    <property type="entry name" value="ATP_grasp_subdomain_1"/>
</dbReference>
<organism evidence="3 4">
    <name type="scientific">Eiseniibacteriota bacterium</name>
    <dbReference type="NCBI Taxonomy" id="2212470"/>
    <lineage>
        <taxon>Bacteria</taxon>
        <taxon>Candidatus Eiseniibacteriota</taxon>
    </lineage>
</organism>
<dbReference type="GO" id="GO:0046872">
    <property type="term" value="F:metal ion binding"/>
    <property type="evidence" value="ECO:0007669"/>
    <property type="project" value="InterPro"/>
</dbReference>
<dbReference type="Gene3D" id="3.30.1490.20">
    <property type="entry name" value="ATP-grasp fold, A domain"/>
    <property type="match status" value="1"/>
</dbReference>
<dbReference type="PROSITE" id="PS50975">
    <property type="entry name" value="ATP_GRASP"/>
    <property type="match status" value="1"/>
</dbReference>
<dbReference type="Pfam" id="PF08442">
    <property type="entry name" value="ATP-grasp_2"/>
    <property type="match status" value="1"/>
</dbReference>
<keyword evidence="1" id="KW-0547">Nucleotide-binding</keyword>
<dbReference type="InterPro" id="IPR013650">
    <property type="entry name" value="ATP-grasp_succ-CoA_synth-type"/>
</dbReference>
<protein>
    <submittedName>
        <fullName evidence="3">Acetate--CoA ligase family protein</fullName>
    </submittedName>
</protein>
<reference evidence="3" key="1">
    <citation type="submission" date="2019-03" db="EMBL/GenBank/DDBJ databases">
        <title>Lake Tanganyika Metagenome-Assembled Genomes (MAGs).</title>
        <authorList>
            <person name="Tran P."/>
        </authorList>
    </citation>
    <scope>NUCLEOTIDE SEQUENCE</scope>
    <source>
        <strain evidence="3">M_DeepCast_400m_m2_100</strain>
    </source>
</reference>
<feature type="non-terminal residue" evidence="3">
    <location>
        <position position="136"/>
    </location>
</feature>
<dbReference type="GO" id="GO:0006099">
    <property type="term" value="P:tricarboxylic acid cycle"/>
    <property type="evidence" value="ECO:0007669"/>
    <property type="project" value="TreeGrafter"/>
</dbReference>
<dbReference type="EMBL" id="VGIY01000144">
    <property type="protein sequence ID" value="MBM3317564.1"/>
    <property type="molecule type" value="Genomic_DNA"/>
</dbReference>
<evidence type="ECO:0000313" key="4">
    <source>
        <dbReference type="Proteomes" id="UP000748308"/>
    </source>
</evidence>
<dbReference type="AlphaFoldDB" id="A0A938BM11"/>
<dbReference type="InterPro" id="IPR011761">
    <property type="entry name" value="ATP-grasp"/>
</dbReference>
<comment type="caution">
    <text evidence="3">The sequence shown here is derived from an EMBL/GenBank/DDBJ whole genome shotgun (WGS) entry which is preliminary data.</text>
</comment>
<name>A0A938BM11_UNCEI</name>
<dbReference type="GO" id="GO:0004775">
    <property type="term" value="F:succinate-CoA ligase (ADP-forming) activity"/>
    <property type="evidence" value="ECO:0007669"/>
    <property type="project" value="TreeGrafter"/>
</dbReference>
<dbReference type="GO" id="GO:0005524">
    <property type="term" value="F:ATP binding"/>
    <property type="evidence" value="ECO:0007669"/>
    <property type="project" value="UniProtKB-UniRule"/>
</dbReference>
<dbReference type="GO" id="GO:0005829">
    <property type="term" value="C:cytosol"/>
    <property type="evidence" value="ECO:0007669"/>
    <property type="project" value="TreeGrafter"/>
</dbReference>
<gene>
    <name evidence="3" type="ORF">FJY75_06890</name>
</gene>
<dbReference type="FunFam" id="3.30.1490.20:FF:000002">
    <property type="entry name" value="Succinate--CoA ligase [ADP-forming] subunit beta"/>
    <property type="match status" value="1"/>
</dbReference>
<dbReference type="GO" id="GO:0006104">
    <property type="term" value="P:succinyl-CoA metabolic process"/>
    <property type="evidence" value="ECO:0007669"/>
    <property type="project" value="TreeGrafter"/>
</dbReference>
<dbReference type="PANTHER" id="PTHR11815:SF10">
    <property type="entry name" value="SUCCINATE--COA LIGASE [GDP-FORMING] SUBUNIT BETA, MITOCHONDRIAL"/>
    <property type="match status" value="1"/>
</dbReference>
<keyword evidence="1" id="KW-0067">ATP-binding</keyword>
<accession>A0A938BM11</accession>